<organism evidence="1">
    <name type="scientific">Siphoviridae sp. ctYOF2</name>
    <dbReference type="NCBI Taxonomy" id="2826376"/>
    <lineage>
        <taxon>Viruses</taxon>
        <taxon>Duplodnaviria</taxon>
        <taxon>Heunggongvirae</taxon>
        <taxon>Uroviricota</taxon>
        <taxon>Caudoviricetes</taxon>
    </lineage>
</organism>
<reference evidence="1" key="1">
    <citation type="journal article" date="2021" name="Proc. Natl. Acad. Sci. U.S.A.">
        <title>A Catalog of Tens of Thousands of Viruses from Human Metagenomes Reveals Hidden Associations with Chronic Diseases.</title>
        <authorList>
            <person name="Tisza M.J."/>
            <person name="Buck C.B."/>
        </authorList>
    </citation>
    <scope>NUCLEOTIDE SEQUENCE</scope>
    <source>
        <strain evidence="1">CtYOF2</strain>
    </source>
</reference>
<evidence type="ECO:0000313" key="1">
    <source>
        <dbReference type="EMBL" id="DAD79029.1"/>
    </source>
</evidence>
<proteinExistence type="predicted"/>
<sequence>MLNTHPHLRFSENPHPEMALQYCKRIFQYHSTQNFPYPVSSHNKDVSQCNKDTRQQPYCICQQPYQTSLCRQERNKSPYLPLIFTLFLRTENCKDSLREICCLWL</sequence>
<accession>A0A8S5M9R1</accession>
<dbReference type="EMBL" id="BK014856">
    <property type="protein sequence ID" value="DAD79029.1"/>
    <property type="molecule type" value="Genomic_DNA"/>
</dbReference>
<protein>
    <submittedName>
        <fullName evidence="1">Uncharacterized protein</fullName>
    </submittedName>
</protein>
<name>A0A8S5M9R1_9CAUD</name>